<accession>A0A1S8YJZ8</accession>
<feature type="signal peptide" evidence="2">
    <location>
        <begin position="1"/>
        <end position="23"/>
    </location>
</feature>
<evidence type="ECO:0000313" key="3">
    <source>
        <dbReference type="EMBL" id="OON39360.1"/>
    </source>
</evidence>
<comment type="caution">
    <text evidence="3">The sequence shown here is derived from an EMBL/GenBank/DDBJ whole genome shotgun (WGS) entry which is preliminary data.</text>
</comment>
<evidence type="ECO:0008006" key="5">
    <source>
        <dbReference type="Google" id="ProtNLM"/>
    </source>
</evidence>
<reference evidence="3 4" key="1">
    <citation type="submission" date="2016-12" db="EMBL/GenBank/DDBJ databases">
        <title>Izhakiella australiana sp. nov. of genus Izhakiella isolated from Australian desert.</title>
        <authorList>
            <person name="Ji M."/>
        </authorList>
    </citation>
    <scope>NUCLEOTIDE SEQUENCE [LARGE SCALE GENOMIC DNA]</scope>
    <source>
        <strain evidence="3 4">D4N98</strain>
    </source>
</reference>
<dbReference type="AlphaFoldDB" id="A0A1S8YJZ8"/>
<dbReference type="EMBL" id="MRUL01000009">
    <property type="protein sequence ID" value="OON39360.1"/>
    <property type="molecule type" value="Genomic_DNA"/>
</dbReference>
<proteinExistence type="predicted"/>
<evidence type="ECO:0000256" key="2">
    <source>
        <dbReference type="SAM" id="SignalP"/>
    </source>
</evidence>
<evidence type="ECO:0000256" key="1">
    <source>
        <dbReference type="SAM" id="MobiDB-lite"/>
    </source>
</evidence>
<keyword evidence="4" id="KW-1185">Reference proteome</keyword>
<protein>
    <recommendedName>
        <fullName evidence="5">DUF1471 domain-containing protein</fullName>
    </recommendedName>
</protein>
<dbReference type="RefSeq" id="WP_078003293.1">
    <property type="nucleotide sequence ID" value="NZ_MRUL01000009.1"/>
</dbReference>
<keyword evidence="2" id="KW-0732">Signal</keyword>
<organism evidence="3 4">
    <name type="scientific">Izhakiella australiensis</name>
    <dbReference type="NCBI Taxonomy" id="1926881"/>
    <lineage>
        <taxon>Bacteria</taxon>
        <taxon>Pseudomonadati</taxon>
        <taxon>Pseudomonadota</taxon>
        <taxon>Gammaproteobacteria</taxon>
        <taxon>Enterobacterales</taxon>
        <taxon>Erwiniaceae</taxon>
        <taxon>Izhakiella</taxon>
    </lineage>
</organism>
<name>A0A1S8YJZ8_9GAMM</name>
<dbReference type="SUPFAM" id="SSF159871">
    <property type="entry name" value="YdgH-like"/>
    <property type="match status" value="1"/>
</dbReference>
<sequence>MKVIKAAVAIAILLSALPLTSQATESASHPFIARQATDSISATGSTSLISLTRQLEKNAQTVNCPVGNISSAGRSQPAEATGLYN</sequence>
<feature type="chain" id="PRO_5010543695" description="DUF1471 domain-containing protein" evidence="2">
    <location>
        <begin position="24"/>
        <end position="85"/>
    </location>
</feature>
<gene>
    <name evidence="3" type="ORF">BTJ39_13850</name>
</gene>
<feature type="region of interest" description="Disordered" evidence="1">
    <location>
        <begin position="66"/>
        <end position="85"/>
    </location>
</feature>
<evidence type="ECO:0000313" key="4">
    <source>
        <dbReference type="Proteomes" id="UP000190667"/>
    </source>
</evidence>
<dbReference type="Proteomes" id="UP000190667">
    <property type="component" value="Unassembled WGS sequence"/>
</dbReference>
<dbReference type="InterPro" id="IPR036275">
    <property type="entry name" value="YdgH-like_sf"/>
</dbReference>